<organism evidence="1 2">
    <name type="scientific">Streptomyces hebeiensis</name>
    <dbReference type="NCBI Taxonomy" id="229486"/>
    <lineage>
        <taxon>Bacteria</taxon>
        <taxon>Bacillati</taxon>
        <taxon>Actinomycetota</taxon>
        <taxon>Actinomycetes</taxon>
        <taxon>Kitasatosporales</taxon>
        <taxon>Streptomycetaceae</taxon>
        <taxon>Streptomyces</taxon>
    </lineage>
</organism>
<dbReference type="Gene3D" id="3.40.50.300">
    <property type="entry name" value="P-loop containing nucleotide triphosphate hydrolases"/>
    <property type="match status" value="1"/>
</dbReference>
<dbReference type="InterPro" id="IPR027417">
    <property type="entry name" value="P-loop_NTPase"/>
</dbReference>
<sequence length="193" mass="21162">MSPPRLTGPAPRGSGYGRVFVLTGVPGSGKSTVGALLARRFDPAVLIEGDVLRRMVVAGRAEMTTDPSREAVRQYGLRLRHLAYLTRSYAAEGFTVVAEDNLLGDHLEEFVGLLGDVRPCHVIALAPDSATVLRRDAARSGRAYDETGRYARELDQVLRRDTARLGLWLDTSEQKAEETVEEILARLDESETP</sequence>
<gene>
    <name evidence="1" type="ORF">GCM10009654_23870</name>
</gene>
<dbReference type="RefSeq" id="WP_344274252.1">
    <property type="nucleotide sequence ID" value="NZ_BAAAKV010000017.1"/>
</dbReference>
<dbReference type="Pfam" id="PF13671">
    <property type="entry name" value="AAA_33"/>
    <property type="match status" value="1"/>
</dbReference>
<evidence type="ECO:0008006" key="3">
    <source>
        <dbReference type="Google" id="ProtNLM"/>
    </source>
</evidence>
<evidence type="ECO:0000313" key="1">
    <source>
        <dbReference type="EMBL" id="GAA1166187.1"/>
    </source>
</evidence>
<proteinExistence type="predicted"/>
<dbReference type="EMBL" id="BAAAKV010000017">
    <property type="protein sequence ID" value="GAA1166187.1"/>
    <property type="molecule type" value="Genomic_DNA"/>
</dbReference>
<dbReference type="SUPFAM" id="SSF52540">
    <property type="entry name" value="P-loop containing nucleoside triphosphate hydrolases"/>
    <property type="match status" value="1"/>
</dbReference>
<dbReference type="Proteomes" id="UP001501371">
    <property type="component" value="Unassembled WGS sequence"/>
</dbReference>
<evidence type="ECO:0000313" key="2">
    <source>
        <dbReference type="Proteomes" id="UP001501371"/>
    </source>
</evidence>
<name>A0ABP4FHY9_9ACTN</name>
<comment type="caution">
    <text evidence="1">The sequence shown here is derived from an EMBL/GenBank/DDBJ whole genome shotgun (WGS) entry which is preliminary data.</text>
</comment>
<protein>
    <recommendedName>
        <fullName evidence="3">Phosphotransferase</fullName>
    </recommendedName>
</protein>
<reference evidence="2" key="1">
    <citation type="journal article" date="2019" name="Int. J. Syst. Evol. Microbiol.">
        <title>The Global Catalogue of Microorganisms (GCM) 10K type strain sequencing project: providing services to taxonomists for standard genome sequencing and annotation.</title>
        <authorList>
            <consortium name="The Broad Institute Genomics Platform"/>
            <consortium name="The Broad Institute Genome Sequencing Center for Infectious Disease"/>
            <person name="Wu L."/>
            <person name="Ma J."/>
        </authorList>
    </citation>
    <scope>NUCLEOTIDE SEQUENCE [LARGE SCALE GENOMIC DNA]</scope>
    <source>
        <strain evidence="2">JCM 12696</strain>
    </source>
</reference>
<accession>A0ABP4FHY9</accession>
<keyword evidence="2" id="KW-1185">Reference proteome</keyword>